<evidence type="ECO:0000313" key="10">
    <source>
        <dbReference type="Proteomes" id="UP000613768"/>
    </source>
</evidence>
<dbReference type="PROSITE" id="PS50850">
    <property type="entry name" value="MFS"/>
    <property type="match status" value="1"/>
</dbReference>
<evidence type="ECO:0000256" key="3">
    <source>
        <dbReference type="ARBA" id="ARBA00022475"/>
    </source>
</evidence>
<feature type="transmembrane region" description="Helical" evidence="7">
    <location>
        <begin position="166"/>
        <end position="191"/>
    </location>
</feature>
<dbReference type="GO" id="GO:0005886">
    <property type="term" value="C:plasma membrane"/>
    <property type="evidence" value="ECO:0007669"/>
    <property type="project" value="UniProtKB-SubCell"/>
</dbReference>
<dbReference type="InterPro" id="IPR010290">
    <property type="entry name" value="TM_effector"/>
</dbReference>
<feature type="transmembrane region" description="Helical" evidence="7">
    <location>
        <begin position="52"/>
        <end position="73"/>
    </location>
</feature>
<feature type="transmembrane region" description="Helical" evidence="7">
    <location>
        <begin position="227"/>
        <end position="248"/>
    </location>
</feature>
<proteinExistence type="predicted"/>
<keyword evidence="3" id="KW-1003">Cell membrane</keyword>
<evidence type="ECO:0000256" key="4">
    <source>
        <dbReference type="ARBA" id="ARBA00022692"/>
    </source>
</evidence>
<keyword evidence="2" id="KW-0813">Transport</keyword>
<dbReference type="AlphaFoldDB" id="A0AAW3ZIY1"/>
<keyword evidence="10" id="KW-1185">Reference proteome</keyword>
<gene>
    <name evidence="9" type="ORF">IFO71_02735</name>
</gene>
<feature type="transmembrane region" description="Helical" evidence="7">
    <location>
        <begin position="373"/>
        <end position="393"/>
    </location>
</feature>
<feature type="domain" description="Major facilitator superfamily (MFS) profile" evidence="8">
    <location>
        <begin position="15"/>
        <end position="406"/>
    </location>
</feature>
<dbReference type="InterPro" id="IPR020846">
    <property type="entry name" value="MFS_dom"/>
</dbReference>
<evidence type="ECO:0000313" key="9">
    <source>
        <dbReference type="EMBL" id="MBD8524647.1"/>
    </source>
</evidence>
<dbReference type="Pfam" id="PF05977">
    <property type="entry name" value="MFS_3"/>
    <property type="match status" value="1"/>
</dbReference>
<feature type="transmembrane region" description="Helical" evidence="7">
    <location>
        <begin position="313"/>
        <end position="336"/>
    </location>
</feature>
<dbReference type="EMBL" id="JACYTR010000003">
    <property type="protein sequence ID" value="MBD8524647.1"/>
    <property type="molecule type" value="Genomic_DNA"/>
</dbReference>
<evidence type="ECO:0000256" key="7">
    <source>
        <dbReference type="SAM" id="Phobius"/>
    </source>
</evidence>
<evidence type="ECO:0000256" key="6">
    <source>
        <dbReference type="ARBA" id="ARBA00023136"/>
    </source>
</evidence>
<organism evidence="9 10">
    <name type="scientific">Pseudomarimonas arenosa</name>
    <dbReference type="NCBI Taxonomy" id="2774145"/>
    <lineage>
        <taxon>Bacteria</taxon>
        <taxon>Pseudomonadati</taxon>
        <taxon>Pseudomonadota</taxon>
        <taxon>Gammaproteobacteria</taxon>
        <taxon>Lysobacterales</taxon>
        <taxon>Lysobacteraceae</taxon>
        <taxon>Pseudomarimonas</taxon>
    </lineage>
</organism>
<evidence type="ECO:0000259" key="8">
    <source>
        <dbReference type="PROSITE" id="PS50850"/>
    </source>
</evidence>
<dbReference type="SUPFAM" id="SSF103473">
    <property type="entry name" value="MFS general substrate transporter"/>
    <property type="match status" value="1"/>
</dbReference>
<dbReference type="Gene3D" id="1.20.1250.20">
    <property type="entry name" value="MFS general substrate transporter like domains"/>
    <property type="match status" value="1"/>
</dbReference>
<feature type="transmembrane region" description="Helical" evidence="7">
    <location>
        <begin position="20"/>
        <end position="40"/>
    </location>
</feature>
<protein>
    <submittedName>
        <fullName evidence="9">MFS transporter</fullName>
    </submittedName>
</protein>
<dbReference type="RefSeq" id="WP_192027988.1">
    <property type="nucleotide sequence ID" value="NZ_JACYTR010000003.1"/>
</dbReference>
<comment type="subcellular location">
    <subcellularLocation>
        <location evidence="1">Cell membrane</location>
        <topology evidence="1">Multi-pass membrane protein</topology>
    </subcellularLocation>
</comment>
<feature type="transmembrane region" description="Helical" evidence="7">
    <location>
        <begin position="289"/>
        <end position="307"/>
    </location>
</feature>
<keyword evidence="5 7" id="KW-1133">Transmembrane helix</keyword>
<dbReference type="InterPro" id="IPR036259">
    <property type="entry name" value="MFS_trans_sf"/>
</dbReference>
<dbReference type="GO" id="GO:0022857">
    <property type="term" value="F:transmembrane transporter activity"/>
    <property type="evidence" value="ECO:0007669"/>
    <property type="project" value="InterPro"/>
</dbReference>
<evidence type="ECO:0000256" key="5">
    <source>
        <dbReference type="ARBA" id="ARBA00022989"/>
    </source>
</evidence>
<evidence type="ECO:0000256" key="2">
    <source>
        <dbReference type="ARBA" id="ARBA00022448"/>
    </source>
</evidence>
<evidence type="ECO:0000256" key="1">
    <source>
        <dbReference type="ARBA" id="ARBA00004651"/>
    </source>
</evidence>
<sequence length="550" mass="59494">MDRRVSSLSPFQLPIFRKVWLASLCSNFGSLIQSVGAAWLMLEMTRQAEMVALVQTSTALPVVLFALLGGAIADNWDRRRVILAAQLFMLLVSIALAVFAWQGALSPWLLLVFTFLIGCGNSFNAPAWQASVQDLVPRAELPAAVSLNSMGFNIARSTGPAIGGAIVASAGAVAAFAVNALSYLGLIAVLARWKPEYEPRLLPRERLLSAMAAGVRYVTMSPTILTVLLRSLAFGLGAGAVLALLPLIAARLVNGGALDYGLLLGGFGVGAVLAALSSGNLRDRLSTEGIVSSASLAFAVALIAAALSRSFALTLVAMLVSGAGWVWALSTFNVAVQLSAPRWVVARALALYQMAAFGGLAAGSWLWGRVAELQGVGTALIAASITLGLSVLLGRMLPLAQSAERDLDPLRQHRVPQTAVPVEPRTGPVVITVEWIIDEDDVVEFLNAMAERKRIRRRDGAHQWALLRDLHDPRLWIERFKTATWLDYLRHSSRLTRDDAEIPERLRSMHRGDGPPKVHRLIERQTTRLPWTSRSVREMDEPTSDPSRDI</sequence>
<dbReference type="PANTHER" id="PTHR23513">
    <property type="entry name" value="INTEGRAL MEMBRANE EFFLUX PROTEIN-RELATED"/>
    <property type="match status" value="1"/>
</dbReference>
<keyword evidence="6 7" id="KW-0472">Membrane</keyword>
<feature type="transmembrane region" description="Helical" evidence="7">
    <location>
        <begin position="260"/>
        <end position="277"/>
    </location>
</feature>
<dbReference type="CDD" id="cd06173">
    <property type="entry name" value="MFS_MefA_like"/>
    <property type="match status" value="1"/>
</dbReference>
<comment type="caution">
    <text evidence="9">The sequence shown here is derived from an EMBL/GenBank/DDBJ whole genome shotgun (WGS) entry which is preliminary data.</text>
</comment>
<feature type="transmembrane region" description="Helical" evidence="7">
    <location>
        <begin position="348"/>
        <end position="367"/>
    </location>
</feature>
<dbReference type="PANTHER" id="PTHR23513:SF11">
    <property type="entry name" value="STAPHYLOFERRIN A TRANSPORTER"/>
    <property type="match status" value="1"/>
</dbReference>
<reference evidence="9 10" key="1">
    <citation type="submission" date="2020-09" db="EMBL/GenBank/DDBJ databases">
        <title>Pseudoxanthomonas sp. CAU 1598 isolated from sand of Yaerae Beach.</title>
        <authorList>
            <person name="Kim W."/>
        </authorList>
    </citation>
    <scope>NUCLEOTIDE SEQUENCE [LARGE SCALE GENOMIC DNA]</scope>
    <source>
        <strain evidence="9 10">CAU 1598</strain>
    </source>
</reference>
<dbReference type="Proteomes" id="UP000613768">
    <property type="component" value="Unassembled WGS sequence"/>
</dbReference>
<keyword evidence="4 7" id="KW-0812">Transmembrane</keyword>
<feature type="transmembrane region" description="Helical" evidence="7">
    <location>
        <begin position="79"/>
        <end position="101"/>
    </location>
</feature>
<accession>A0AAW3ZIY1</accession>
<name>A0AAW3ZIY1_9GAMM</name>